<protein>
    <submittedName>
        <fullName evidence="1">Uncharacterized protein</fullName>
    </submittedName>
</protein>
<dbReference type="RefSeq" id="XP_009523072.1">
    <property type="nucleotide sequence ID" value="XM_009524777.1"/>
</dbReference>
<dbReference type="InParanoid" id="G4Z7F2"/>
<dbReference type="GO" id="GO:0003676">
    <property type="term" value="F:nucleic acid binding"/>
    <property type="evidence" value="ECO:0007669"/>
    <property type="project" value="InterPro"/>
</dbReference>
<dbReference type="OMA" id="QHVVGYE"/>
<dbReference type="GeneID" id="20656646"/>
<dbReference type="KEGG" id="psoj:PHYSODRAFT_490992"/>
<name>G4Z7F2_PHYSP</name>
<sequence>MAASWVRGDRAAGWRVELQKNVSVCEDWINAAFAMVPAAQRQEFLDDELYAAAKHKRIAARAESKHARDLQQYFTSAELVDLLANVVWLEPSCGDGRFLTALLRAGAKHVVGYEIDERLHPAAQQNSSVPANEFVVAIGNPPFGAKGGDGSDLVHLFFRHAASEWRARVIAFIVPERCSRRPFVETTLRHLGGQLNNNSDGADDGSAHWELVMELLLTDHQFEFGEGDQLKRVRQPSVLQLFISSQQSRN</sequence>
<dbReference type="STRING" id="1094619.G4Z7F2"/>
<dbReference type="CDD" id="cd02440">
    <property type="entry name" value="AdoMet_MTases"/>
    <property type="match status" value="1"/>
</dbReference>
<dbReference type="SUPFAM" id="SSF53335">
    <property type="entry name" value="S-adenosyl-L-methionine-dependent methyltransferases"/>
    <property type="match status" value="1"/>
</dbReference>
<dbReference type="EMBL" id="JH159153">
    <property type="protein sequence ID" value="EGZ20355.1"/>
    <property type="molecule type" value="Genomic_DNA"/>
</dbReference>
<gene>
    <name evidence="1" type="ORF">PHYSODRAFT_490992</name>
</gene>
<proteinExistence type="predicted"/>
<accession>G4Z7F2</accession>
<dbReference type="AlphaFoldDB" id="G4Z7F2"/>
<keyword evidence="2" id="KW-1185">Reference proteome</keyword>
<reference evidence="1 2" key="1">
    <citation type="journal article" date="2006" name="Science">
        <title>Phytophthora genome sequences uncover evolutionary origins and mechanisms of pathogenesis.</title>
        <authorList>
            <person name="Tyler B.M."/>
            <person name="Tripathy S."/>
            <person name="Zhang X."/>
            <person name="Dehal P."/>
            <person name="Jiang R.H."/>
            <person name="Aerts A."/>
            <person name="Arredondo F.D."/>
            <person name="Baxter L."/>
            <person name="Bensasson D."/>
            <person name="Beynon J.L."/>
            <person name="Chapman J."/>
            <person name="Damasceno C.M."/>
            <person name="Dorrance A.E."/>
            <person name="Dou D."/>
            <person name="Dickerman A.W."/>
            <person name="Dubchak I.L."/>
            <person name="Garbelotto M."/>
            <person name="Gijzen M."/>
            <person name="Gordon S.G."/>
            <person name="Govers F."/>
            <person name="Grunwald N.J."/>
            <person name="Huang W."/>
            <person name="Ivors K.L."/>
            <person name="Jones R.W."/>
            <person name="Kamoun S."/>
            <person name="Krampis K."/>
            <person name="Lamour K.H."/>
            <person name="Lee M.K."/>
            <person name="McDonald W.H."/>
            <person name="Medina M."/>
            <person name="Meijer H.J."/>
            <person name="Nordberg E.K."/>
            <person name="Maclean D.J."/>
            <person name="Ospina-Giraldo M.D."/>
            <person name="Morris P.F."/>
            <person name="Phuntumart V."/>
            <person name="Putnam N.H."/>
            <person name="Rash S."/>
            <person name="Rose J.K."/>
            <person name="Sakihama Y."/>
            <person name="Salamov A.A."/>
            <person name="Savidor A."/>
            <person name="Scheuring C.F."/>
            <person name="Smith B.M."/>
            <person name="Sobral B.W."/>
            <person name="Terry A."/>
            <person name="Torto-Alalibo T.A."/>
            <person name="Win J."/>
            <person name="Xu Z."/>
            <person name="Zhang H."/>
            <person name="Grigoriev I.V."/>
            <person name="Rokhsar D.S."/>
            <person name="Boore J.L."/>
        </authorList>
    </citation>
    <scope>NUCLEOTIDE SEQUENCE [LARGE SCALE GENOMIC DNA]</scope>
    <source>
        <strain evidence="1 2">P6497</strain>
    </source>
</reference>
<dbReference type="Proteomes" id="UP000002640">
    <property type="component" value="Unassembled WGS sequence"/>
</dbReference>
<dbReference type="InterPro" id="IPR002052">
    <property type="entry name" value="DNA_methylase_N6_adenine_CS"/>
</dbReference>
<dbReference type="InterPro" id="IPR029063">
    <property type="entry name" value="SAM-dependent_MTases_sf"/>
</dbReference>
<evidence type="ECO:0000313" key="2">
    <source>
        <dbReference type="Proteomes" id="UP000002640"/>
    </source>
</evidence>
<dbReference type="Gene3D" id="3.40.50.150">
    <property type="entry name" value="Vaccinia Virus protein VP39"/>
    <property type="match status" value="1"/>
</dbReference>
<dbReference type="GO" id="GO:0032259">
    <property type="term" value="P:methylation"/>
    <property type="evidence" value="ECO:0007669"/>
    <property type="project" value="InterPro"/>
</dbReference>
<dbReference type="PROSITE" id="PS00092">
    <property type="entry name" value="N6_MTASE"/>
    <property type="match status" value="1"/>
</dbReference>
<evidence type="ECO:0000313" key="1">
    <source>
        <dbReference type="EMBL" id="EGZ20355.1"/>
    </source>
</evidence>
<dbReference type="GO" id="GO:0008168">
    <property type="term" value="F:methyltransferase activity"/>
    <property type="evidence" value="ECO:0007669"/>
    <property type="project" value="InterPro"/>
</dbReference>
<organism evidence="1 2">
    <name type="scientific">Phytophthora sojae (strain P6497)</name>
    <name type="common">Soybean stem and root rot agent</name>
    <name type="synonym">Phytophthora megasperma f. sp. glycines</name>
    <dbReference type="NCBI Taxonomy" id="1094619"/>
    <lineage>
        <taxon>Eukaryota</taxon>
        <taxon>Sar</taxon>
        <taxon>Stramenopiles</taxon>
        <taxon>Oomycota</taxon>
        <taxon>Peronosporomycetes</taxon>
        <taxon>Peronosporales</taxon>
        <taxon>Peronosporaceae</taxon>
        <taxon>Phytophthora</taxon>
    </lineage>
</organism>